<sequence>MPYFMTMMNSYLEALQFYIFSVIKRSHFQQTHNNSEICPLFLGREQSFILKKQKCFWLSFRLSGNFHAMQFSLESKQTSRNIVLYIGKTFFLTDLVDKLMLSYFKTRRFLI</sequence>
<organism evidence="1 2">
    <name type="scientific">Aedes aegypti</name>
    <name type="common">Yellowfever mosquito</name>
    <name type="synonym">Culex aegypti</name>
    <dbReference type="NCBI Taxonomy" id="7159"/>
    <lineage>
        <taxon>Eukaryota</taxon>
        <taxon>Metazoa</taxon>
        <taxon>Ecdysozoa</taxon>
        <taxon>Arthropoda</taxon>
        <taxon>Hexapoda</taxon>
        <taxon>Insecta</taxon>
        <taxon>Pterygota</taxon>
        <taxon>Neoptera</taxon>
        <taxon>Endopterygota</taxon>
        <taxon>Diptera</taxon>
        <taxon>Nematocera</taxon>
        <taxon>Culicoidea</taxon>
        <taxon>Culicidae</taxon>
        <taxon>Culicinae</taxon>
        <taxon>Aedini</taxon>
        <taxon>Aedes</taxon>
        <taxon>Stegomyia</taxon>
    </lineage>
</organism>
<reference evidence="1" key="3">
    <citation type="submission" date="2012-09" db="EMBL/GenBank/DDBJ databases">
        <authorList>
            <consortium name="VectorBase"/>
        </authorList>
    </citation>
    <scope>NUCLEOTIDE SEQUENCE</scope>
    <source>
        <strain evidence="1">Liverpool</strain>
    </source>
</reference>
<accession>J9EAH7</accession>
<reference evidence="1" key="2">
    <citation type="journal article" date="2007" name="Science">
        <title>Genome sequence of Aedes aegypti, a major arbovirus vector.</title>
        <authorList>
            <person name="Nene V."/>
            <person name="Wortman J.R."/>
            <person name="Lawson D."/>
            <person name="Haas B."/>
            <person name="Kodira C."/>
            <person name="Tu Z.J."/>
            <person name="Loftus B."/>
            <person name="Xi Z."/>
            <person name="Megy K."/>
            <person name="Grabherr M."/>
            <person name="Ren Q."/>
            <person name="Zdobnov E.M."/>
            <person name="Lobo N.F."/>
            <person name="Campbell K.S."/>
            <person name="Brown S.E."/>
            <person name="Bonaldo M.F."/>
            <person name="Zhu J."/>
            <person name="Sinkins S.P."/>
            <person name="Hogenkamp D.G."/>
            <person name="Amedeo P."/>
            <person name="Arensburger P."/>
            <person name="Atkinson P.W."/>
            <person name="Bidwell S."/>
            <person name="Biedler J."/>
            <person name="Birney E."/>
            <person name="Bruggner R.V."/>
            <person name="Costas J."/>
            <person name="Coy M.R."/>
            <person name="Crabtree J."/>
            <person name="Crawford M."/>
            <person name="Debruyn B."/>
            <person name="Decaprio D."/>
            <person name="Eiglmeier K."/>
            <person name="Eisenstadt E."/>
            <person name="El-Dorry H."/>
            <person name="Gelbart W.M."/>
            <person name="Gomes S.L."/>
            <person name="Hammond M."/>
            <person name="Hannick L.I."/>
            <person name="Hogan J.R."/>
            <person name="Holmes M.H."/>
            <person name="Jaffe D."/>
            <person name="Johnston J.S."/>
            <person name="Kennedy R.C."/>
            <person name="Koo H."/>
            <person name="Kravitz S."/>
            <person name="Kriventseva E.V."/>
            <person name="Kulp D."/>
            <person name="Labutti K."/>
            <person name="Lee E."/>
            <person name="Li S."/>
            <person name="Lovin D.D."/>
            <person name="Mao C."/>
            <person name="Mauceli E."/>
            <person name="Menck C.F."/>
            <person name="Miller J.R."/>
            <person name="Montgomery P."/>
            <person name="Mori A."/>
            <person name="Nascimento A.L."/>
            <person name="Naveira H.F."/>
            <person name="Nusbaum C."/>
            <person name="O'leary S."/>
            <person name="Orvis J."/>
            <person name="Pertea M."/>
            <person name="Quesneville H."/>
            <person name="Reidenbach K.R."/>
            <person name="Rogers Y.H."/>
            <person name="Roth C.W."/>
            <person name="Schneider J.R."/>
            <person name="Schatz M."/>
            <person name="Shumway M."/>
            <person name="Stanke M."/>
            <person name="Stinson E.O."/>
            <person name="Tubio J.M."/>
            <person name="Vanzee J.P."/>
            <person name="Verjovski-Almeida S."/>
            <person name="Werner D."/>
            <person name="White O."/>
            <person name="Wyder S."/>
            <person name="Zeng Q."/>
            <person name="Zhao Q."/>
            <person name="Zhao Y."/>
            <person name="Hill C.A."/>
            <person name="Raikhel A.S."/>
            <person name="Soares M.B."/>
            <person name="Knudson D.L."/>
            <person name="Lee N.H."/>
            <person name="Galagan J."/>
            <person name="Salzberg S.L."/>
            <person name="Paulsen I.T."/>
            <person name="Dimopoulos G."/>
            <person name="Collins F.H."/>
            <person name="Birren B."/>
            <person name="Fraser-Liggett C.M."/>
            <person name="Severson D.W."/>
        </authorList>
    </citation>
    <scope>NUCLEOTIDE SEQUENCE [LARGE SCALE GENOMIC DNA]</scope>
    <source>
        <strain evidence="1">Liverpool</strain>
    </source>
</reference>
<name>J9EAH7_AEDAE</name>
<evidence type="ECO:0000313" key="2">
    <source>
        <dbReference type="Proteomes" id="UP000682892"/>
    </source>
</evidence>
<protein>
    <submittedName>
        <fullName evidence="1">AAEL017199-PA</fullName>
    </submittedName>
</protein>
<dbReference type="PaxDb" id="7159-AAEL017199-PA"/>
<reference evidence="1" key="1">
    <citation type="submission" date="2005-10" db="EMBL/GenBank/DDBJ databases">
        <authorList>
            <person name="Loftus B.J."/>
            <person name="Nene V.M."/>
            <person name="Hannick L.I."/>
            <person name="Bidwell S."/>
            <person name="Haas B."/>
            <person name="Amedeo P."/>
            <person name="Orvis J."/>
            <person name="Wortman J.R."/>
            <person name="White O.R."/>
            <person name="Salzberg S."/>
            <person name="Shumway M."/>
            <person name="Koo H."/>
            <person name="Zhao Y."/>
            <person name="Holmes M."/>
            <person name="Miller J."/>
            <person name="Schatz M."/>
            <person name="Pop M."/>
            <person name="Pai G."/>
            <person name="Utterback T."/>
            <person name="Rogers Y.-H."/>
            <person name="Kravitz S."/>
            <person name="Fraser C.M."/>
        </authorList>
    </citation>
    <scope>NUCLEOTIDE SEQUENCE</scope>
    <source>
        <strain evidence="1">Liverpool</strain>
    </source>
</reference>
<proteinExistence type="predicted"/>
<gene>
    <name evidence="1" type="ORF">AaeL_AAEL017199</name>
</gene>
<dbReference type="EMBL" id="CH477575">
    <property type="protein sequence ID" value="EJY57801.1"/>
    <property type="molecule type" value="Genomic_DNA"/>
</dbReference>
<dbReference type="AlphaFoldDB" id="J9EAH7"/>
<evidence type="ECO:0000313" key="1">
    <source>
        <dbReference type="EMBL" id="EJY57801.1"/>
    </source>
</evidence>
<dbReference type="Proteomes" id="UP000682892">
    <property type="component" value="Unassembled WGS sequence"/>
</dbReference>
<dbReference type="HOGENOM" id="CLU_2160469_0_0_1"/>